<evidence type="ECO:0000313" key="2">
    <source>
        <dbReference type="EMBL" id="CAB4189965.1"/>
    </source>
</evidence>
<dbReference type="EMBL" id="LR798425">
    <property type="protein sequence ID" value="CAB5230953.1"/>
    <property type="molecule type" value="Genomic_DNA"/>
</dbReference>
<dbReference type="EMBL" id="LR797442">
    <property type="protein sequence ID" value="CAB4217283.1"/>
    <property type="molecule type" value="Genomic_DNA"/>
</dbReference>
<sequence length="173" mass="18736">MYYAPYFTFGGKNPTQGYANAQVAATLWTETNRNDVDALIRGNFTNYSPPWPGLIGESVAIAGATNRWKYQISKVLLTATPTVFSTNTITDPDKTDYKLVSSVLTTFVEAYNLYEFKHTSTGYLGDGTALADIPAGFSVVPVVGVVTVHQIIDSTGSIIYVFERNNGIGGDCP</sequence>
<dbReference type="EMBL" id="LR797206">
    <property type="protein sequence ID" value="CAB4194261.1"/>
    <property type="molecule type" value="Genomic_DNA"/>
</dbReference>
<evidence type="ECO:0000313" key="1">
    <source>
        <dbReference type="EMBL" id="CAB4186126.1"/>
    </source>
</evidence>
<evidence type="ECO:0000313" key="5">
    <source>
        <dbReference type="EMBL" id="CAB5230953.1"/>
    </source>
</evidence>
<gene>
    <name evidence="1" type="ORF">UFOVP1137_11</name>
    <name evidence="2" type="ORF">UFOVP1199_25</name>
    <name evidence="3" type="ORF">UFOVP1257_18</name>
    <name evidence="4" type="ORF">UFOVP1498_22</name>
    <name evidence="5" type="ORF">UFOVP1587_10</name>
</gene>
<proteinExistence type="predicted"/>
<dbReference type="EMBL" id="LR797142">
    <property type="protein sequence ID" value="CAB4189965.1"/>
    <property type="molecule type" value="Genomic_DNA"/>
</dbReference>
<protein>
    <submittedName>
        <fullName evidence="2">Uncharacterized protein</fullName>
    </submittedName>
</protein>
<accession>A0A6J5RBQ9</accession>
<evidence type="ECO:0000313" key="4">
    <source>
        <dbReference type="EMBL" id="CAB4217283.1"/>
    </source>
</evidence>
<name>A0A6J5RBQ9_9CAUD</name>
<dbReference type="EMBL" id="LR797090">
    <property type="protein sequence ID" value="CAB4186126.1"/>
    <property type="molecule type" value="Genomic_DNA"/>
</dbReference>
<organism evidence="2">
    <name type="scientific">uncultured Caudovirales phage</name>
    <dbReference type="NCBI Taxonomy" id="2100421"/>
    <lineage>
        <taxon>Viruses</taxon>
        <taxon>Duplodnaviria</taxon>
        <taxon>Heunggongvirae</taxon>
        <taxon>Uroviricota</taxon>
        <taxon>Caudoviricetes</taxon>
        <taxon>Peduoviridae</taxon>
        <taxon>Maltschvirus</taxon>
        <taxon>Maltschvirus maltsch</taxon>
    </lineage>
</organism>
<evidence type="ECO:0000313" key="3">
    <source>
        <dbReference type="EMBL" id="CAB4194261.1"/>
    </source>
</evidence>
<reference evidence="2" key="1">
    <citation type="submission" date="2020-05" db="EMBL/GenBank/DDBJ databases">
        <authorList>
            <person name="Chiriac C."/>
            <person name="Salcher M."/>
            <person name="Ghai R."/>
            <person name="Kavagutti S V."/>
        </authorList>
    </citation>
    <scope>NUCLEOTIDE SEQUENCE</scope>
</reference>